<evidence type="ECO:0000313" key="1">
    <source>
        <dbReference type="EMBL" id="OQV13590.1"/>
    </source>
</evidence>
<keyword evidence="2" id="KW-1185">Reference proteome</keyword>
<name>A0A1W0WEF9_HYPEX</name>
<gene>
    <name evidence="1" type="ORF">BV898_12227</name>
</gene>
<organism evidence="1 2">
    <name type="scientific">Hypsibius exemplaris</name>
    <name type="common">Freshwater tardigrade</name>
    <dbReference type="NCBI Taxonomy" id="2072580"/>
    <lineage>
        <taxon>Eukaryota</taxon>
        <taxon>Metazoa</taxon>
        <taxon>Ecdysozoa</taxon>
        <taxon>Tardigrada</taxon>
        <taxon>Eutardigrada</taxon>
        <taxon>Parachela</taxon>
        <taxon>Hypsibioidea</taxon>
        <taxon>Hypsibiidae</taxon>
        <taxon>Hypsibius</taxon>
    </lineage>
</organism>
<comment type="caution">
    <text evidence="1">The sequence shown here is derived from an EMBL/GenBank/DDBJ whole genome shotgun (WGS) entry which is preliminary data.</text>
</comment>
<dbReference type="Proteomes" id="UP000192578">
    <property type="component" value="Unassembled WGS sequence"/>
</dbReference>
<sequence>MRRLRLTDVKNADQTNVRLVCPYNRNISPIGVKQVKVIQPPGEKEGFTINLTVAADGTKYPVVIVFKGAAKTGKLSEKISKTLVFPPNIFVTSSRSAWWNQEIDEEYIKQNFPLDGDETVFIRDNFIVHKMDWR</sequence>
<protein>
    <recommendedName>
        <fullName evidence="3">DDE-1 domain-containing protein</fullName>
    </recommendedName>
</protein>
<accession>A0A1W0WEF9</accession>
<reference evidence="2" key="1">
    <citation type="submission" date="2017-01" db="EMBL/GenBank/DDBJ databases">
        <title>Comparative genomics of anhydrobiosis in the tardigrade Hypsibius dujardini.</title>
        <authorList>
            <person name="Yoshida Y."/>
            <person name="Koutsovoulos G."/>
            <person name="Laetsch D."/>
            <person name="Stevens L."/>
            <person name="Kumar S."/>
            <person name="Horikawa D."/>
            <person name="Ishino K."/>
            <person name="Komine S."/>
            <person name="Tomita M."/>
            <person name="Blaxter M."/>
            <person name="Arakawa K."/>
        </authorList>
    </citation>
    <scope>NUCLEOTIDE SEQUENCE [LARGE SCALE GENOMIC DNA]</scope>
    <source>
        <strain evidence="2">Z151</strain>
    </source>
</reference>
<dbReference type="OrthoDB" id="6485161at2759"/>
<evidence type="ECO:0008006" key="3">
    <source>
        <dbReference type="Google" id="ProtNLM"/>
    </source>
</evidence>
<proteinExistence type="predicted"/>
<dbReference type="AlphaFoldDB" id="A0A1W0WEF9"/>
<evidence type="ECO:0000313" key="2">
    <source>
        <dbReference type="Proteomes" id="UP000192578"/>
    </source>
</evidence>
<dbReference type="EMBL" id="MTYJ01000121">
    <property type="protein sequence ID" value="OQV13590.1"/>
    <property type="molecule type" value="Genomic_DNA"/>
</dbReference>